<dbReference type="InterPro" id="IPR038717">
    <property type="entry name" value="Tc1-like_DDE_dom"/>
</dbReference>
<evidence type="ECO:0000259" key="1">
    <source>
        <dbReference type="Pfam" id="PF13358"/>
    </source>
</evidence>
<feature type="domain" description="Tc1-like transposase DDE" evidence="1">
    <location>
        <begin position="65"/>
        <end position="137"/>
    </location>
</feature>
<dbReference type="PANTHER" id="PTHR46564:SF1">
    <property type="entry name" value="TRANSPOSASE"/>
    <property type="match status" value="1"/>
</dbReference>
<evidence type="ECO:0000313" key="3">
    <source>
        <dbReference type="Proteomes" id="UP000886653"/>
    </source>
</evidence>
<comment type="caution">
    <text evidence="2">The sequence shown here is derived from an EMBL/GenBank/DDBJ whole genome shotgun (WGS) entry which is preliminary data.</text>
</comment>
<gene>
    <name evidence="2" type="ORF">CROQUDRAFT_369258</name>
</gene>
<proteinExistence type="predicted"/>
<keyword evidence="3" id="KW-1185">Reference proteome</keyword>
<reference evidence="2" key="1">
    <citation type="submission" date="2013-11" db="EMBL/GenBank/DDBJ databases">
        <title>Genome sequence of the fusiform rust pathogen reveals effectors for host alternation and coevolution with pine.</title>
        <authorList>
            <consortium name="DOE Joint Genome Institute"/>
            <person name="Smith K."/>
            <person name="Pendleton A."/>
            <person name="Kubisiak T."/>
            <person name="Anderson C."/>
            <person name="Salamov A."/>
            <person name="Aerts A."/>
            <person name="Riley R."/>
            <person name="Clum A."/>
            <person name="Lindquist E."/>
            <person name="Ence D."/>
            <person name="Campbell M."/>
            <person name="Kronenberg Z."/>
            <person name="Feau N."/>
            <person name="Dhillon B."/>
            <person name="Hamelin R."/>
            <person name="Burleigh J."/>
            <person name="Smith J."/>
            <person name="Yandell M."/>
            <person name="Nelson C."/>
            <person name="Grigoriev I."/>
            <person name="Davis J."/>
        </authorList>
    </citation>
    <scope>NUCLEOTIDE SEQUENCE</scope>
    <source>
        <strain evidence="2">G11</strain>
    </source>
</reference>
<evidence type="ECO:0000313" key="2">
    <source>
        <dbReference type="EMBL" id="KAG0148870.1"/>
    </source>
</evidence>
<dbReference type="AlphaFoldDB" id="A0A9P6TEL6"/>
<dbReference type="EMBL" id="MU167232">
    <property type="protein sequence ID" value="KAG0148870.1"/>
    <property type="molecule type" value="Genomic_DNA"/>
</dbReference>
<accession>A0A9P6TEL6</accession>
<dbReference type="Proteomes" id="UP000886653">
    <property type="component" value="Unassembled WGS sequence"/>
</dbReference>
<name>A0A9P6TEL6_9BASI</name>
<organism evidence="2 3">
    <name type="scientific">Cronartium quercuum f. sp. fusiforme G11</name>
    <dbReference type="NCBI Taxonomy" id="708437"/>
    <lineage>
        <taxon>Eukaryota</taxon>
        <taxon>Fungi</taxon>
        <taxon>Dikarya</taxon>
        <taxon>Basidiomycota</taxon>
        <taxon>Pucciniomycotina</taxon>
        <taxon>Pucciniomycetes</taxon>
        <taxon>Pucciniales</taxon>
        <taxon>Coleosporiaceae</taxon>
        <taxon>Cronartium</taxon>
    </lineage>
</organism>
<dbReference type="OrthoDB" id="2647846at2759"/>
<dbReference type="Pfam" id="PF13358">
    <property type="entry name" value="DDE_3"/>
    <property type="match status" value="1"/>
</dbReference>
<sequence length="162" mass="18386">MYLVEIQKKMLDITGKKVSVETIRSDLRTRLGLSLVQTRRVDPRQSAEDRAAYIAYIAGVPVEYLVFIDESGVTAKDTYRDKSWTPKGTQTKREVRIRDSEHLTLLPAVTEAGMIAGTVYKGAVERVHVEMFLKRHLVSPFINLPSASLPKADKTWSLYSFR</sequence>
<protein>
    <recommendedName>
        <fullName evidence="1">Tc1-like transposase DDE domain-containing protein</fullName>
    </recommendedName>
</protein>
<dbReference type="PANTHER" id="PTHR46564">
    <property type="entry name" value="TRANSPOSASE"/>
    <property type="match status" value="1"/>
</dbReference>